<sequence>MSPNFALLLIDQHLDQVLRLHTKTRALIGSRIGQGKSTHPSHGKSLTRLFRRRHFKEGDGATKHHTSIKVRILEWDFPCSTSANAKTPSNEMPVLHEEYPLDLWWKFWLAEIEEFRLGASGLKSRRWLTPGLCLWWLNCSSREFQLGEGGRLTAEVARKRPGRPRAANSGEIKSEIPVD</sequence>
<reference evidence="3" key="1">
    <citation type="journal article" date="2013" name="Science">
        <title>The Amborella genome and the evolution of flowering plants.</title>
        <authorList>
            <consortium name="Amborella Genome Project"/>
        </authorList>
    </citation>
    <scope>NUCLEOTIDE SEQUENCE [LARGE SCALE GENOMIC DNA]</scope>
</reference>
<evidence type="ECO:0000256" key="1">
    <source>
        <dbReference type="SAM" id="MobiDB-lite"/>
    </source>
</evidence>
<gene>
    <name evidence="2" type="ORF">AMTR_s00066p00204750</name>
</gene>
<feature type="region of interest" description="Disordered" evidence="1">
    <location>
        <begin position="158"/>
        <end position="179"/>
    </location>
</feature>
<dbReference type="Proteomes" id="UP000017836">
    <property type="component" value="Unassembled WGS sequence"/>
</dbReference>
<evidence type="ECO:0000313" key="2">
    <source>
        <dbReference type="EMBL" id="ERN20363.1"/>
    </source>
</evidence>
<accession>U5DIF3</accession>
<organism evidence="2 3">
    <name type="scientific">Amborella trichopoda</name>
    <dbReference type="NCBI Taxonomy" id="13333"/>
    <lineage>
        <taxon>Eukaryota</taxon>
        <taxon>Viridiplantae</taxon>
        <taxon>Streptophyta</taxon>
        <taxon>Embryophyta</taxon>
        <taxon>Tracheophyta</taxon>
        <taxon>Spermatophyta</taxon>
        <taxon>Magnoliopsida</taxon>
        <taxon>Amborellales</taxon>
        <taxon>Amborellaceae</taxon>
        <taxon>Amborella</taxon>
    </lineage>
</organism>
<evidence type="ECO:0000313" key="3">
    <source>
        <dbReference type="Proteomes" id="UP000017836"/>
    </source>
</evidence>
<feature type="non-terminal residue" evidence="2">
    <location>
        <position position="179"/>
    </location>
</feature>
<protein>
    <submittedName>
        <fullName evidence="2">Uncharacterized protein</fullName>
    </submittedName>
</protein>
<dbReference type="Gramene" id="ERN20363">
    <property type="protein sequence ID" value="ERN20363"/>
    <property type="gene ID" value="AMTR_s00066p00204750"/>
</dbReference>
<keyword evidence="3" id="KW-1185">Reference proteome</keyword>
<name>U5DIF3_AMBTC</name>
<dbReference type="AlphaFoldDB" id="U5DIF3"/>
<dbReference type="EMBL" id="KI392060">
    <property type="protein sequence ID" value="ERN20363.1"/>
    <property type="molecule type" value="Genomic_DNA"/>
</dbReference>
<dbReference type="HOGENOM" id="CLU_1507157_0_0_1"/>
<proteinExistence type="predicted"/>